<keyword evidence="1" id="KW-1133">Transmembrane helix</keyword>
<dbReference type="InterPro" id="IPR003675">
    <property type="entry name" value="Rce1/LyrA-like_dom"/>
</dbReference>
<feature type="transmembrane region" description="Helical" evidence="1">
    <location>
        <begin position="30"/>
        <end position="50"/>
    </location>
</feature>
<comment type="caution">
    <text evidence="3">The sequence shown here is derived from an EMBL/GenBank/DDBJ whole genome shotgun (WGS) entry which is preliminary data.</text>
</comment>
<feature type="domain" description="CAAX prenyl protease 2/Lysostaphin resistance protein A-like" evidence="2">
    <location>
        <begin position="150"/>
        <end position="255"/>
    </location>
</feature>
<evidence type="ECO:0000256" key="1">
    <source>
        <dbReference type="SAM" id="Phobius"/>
    </source>
</evidence>
<dbReference type="Pfam" id="PF02517">
    <property type="entry name" value="Rce1-like"/>
    <property type="match status" value="1"/>
</dbReference>
<dbReference type="InterPro" id="IPR042150">
    <property type="entry name" value="MmRce1-like"/>
</dbReference>
<proteinExistence type="predicted"/>
<evidence type="ECO:0000259" key="2">
    <source>
        <dbReference type="Pfam" id="PF02517"/>
    </source>
</evidence>
<dbReference type="PANTHER" id="PTHR35797">
    <property type="entry name" value="PROTEASE-RELATED"/>
    <property type="match status" value="1"/>
</dbReference>
<feature type="transmembrane region" description="Helical" evidence="1">
    <location>
        <begin position="214"/>
        <end position="235"/>
    </location>
</feature>
<feature type="transmembrane region" description="Helical" evidence="1">
    <location>
        <begin position="272"/>
        <end position="290"/>
    </location>
</feature>
<dbReference type="GO" id="GO:0080120">
    <property type="term" value="P:CAAX-box protein maturation"/>
    <property type="evidence" value="ECO:0007669"/>
    <property type="project" value="UniProtKB-ARBA"/>
</dbReference>
<evidence type="ECO:0000313" key="3">
    <source>
        <dbReference type="EMBL" id="RZE23935.1"/>
    </source>
</evidence>
<organism evidence="3 6">
    <name type="scientific">Streptomyces albidoflavus</name>
    <dbReference type="NCBI Taxonomy" id="1886"/>
    <lineage>
        <taxon>Bacteria</taxon>
        <taxon>Bacillati</taxon>
        <taxon>Actinomycetota</taxon>
        <taxon>Actinomycetes</taxon>
        <taxon>Kitasatosporales</taxon>
        <taxon>Streptomycetaceae</taxon>
        <taxon>Streptomyces</taxon>
        <taxon>Streptomyces albidoflavus group</taxon>
    </lineage>
</organism>
<keyword evidence="3" id="KW-0482">Metalloprotease</keyword>
<dbReference type="GeneID" id="97268426"/>
<dbReference type="RefSeq" id="WP_037629820.1">
    <property type="nucleotide sequence ID" value="NZ_CP108647.1"/>
</dbReference>
<protein>
    <submittedName>
        <fullName evidence="3">CPBP family intramembrane metalloprotease</fullName>
    </submittedName>
</protein>
<dbReference type="Proteomes" id="UP000292095">
    <property type="component" value="Unassembled WGS sequence"/>
</dbReference>
<sequence>MTENRASLPRTPVPDRLPARLRAMARARPLTYFFLLANGLSWVAWVPYILSQNGLGIWDYRFPAILGTTQVLGVLPGAYLGPIGAAFAMTALVDGRTGLRAWTRRLWRWRVGGRWYAITLLSVPAGMLLTGLAFSGGQVAAPSAAALTAFVPMLLFQMITTGLAEEPGWRDFALPRLQSRFSPLRAAFVLGPLWGVWHFPLFLTEWGGYPEASWTRPLAFFTFCVAFNIVMSWVFNRTGQSLPLSMLMHVGVNTFASVMWSEMFPGLDGELALVAMGTGASVAAAVIVITTRGRLGHGPAVPPDHGDASPLARRAGYDRDLTMIEP</sequence>
<keyword evidence="1" id="KW-0472">Membrane</keyword>
<evidence type="ECO:0000313" key="4">
    <source>
        <dbReference type="EMBL" id="RZE40540.1"/>
    </source>
</evidence>
<keyword evidence="3" id="KW-0645">Protease</keyword>
<feature type="transmembrane region" description="Helical" evidence="1">
    <location>
        <begin position="184"/>
        <end position="202"/>
    </location>
</feature>
<feature type="transmembrane region" description="Helical" evidence="1">
    <location>
        <begin position="140"/>
        <end position="163"/>
    </location>
</feature>
<evidence type="ECO:0000313" key="6">
    <source>
        <dbReference type="Proteomes" id="UP000292693"/>
    </source>
</evidence>
<dbReference type="GO" id="GO:0006508">
    <property type="term" value="P:proteolysis"/>
    <property type="evidence" value="ECO:0007669"/>
    <property type="project" value="UniProtKB-KW"/>
</dbReference>
<feature type="transmembrane region" description="Helical" evidence="1">
    <location>
        <begin position="70"/>
        <end position="93"/>
    </location>
</feature>
<dbReference type="EMBL" id="PKLL01000014">
    <property type="protein sequence ID" value="RZE23935.1"/>
    <property type="molecule type" value="Genomic_DNA"/>
</dbReference>
<dbReference type="GO" id="GO:0004175">
    <property type="term" value="F:endopeptidase activity"/>
    <property type="evidence" value="ECO:0007669"/>
    <property type="project" value="UniProtKB-ARBA"/>
</dbReference>
<feature type="transmembrane region" description="Helical" evidence="1">
    <location>
        <begin position="114"/>
        <end position="134"/>
    </location>
</feature>
<evidence type="ECO:0000313" key="5">
    <source>
        <dbReference type="Proteomes" id="UP000292095"/>
    </source>
</evidence>
<name>A0A8G1ZRU6_9ACTN</name>
<dbReference type="PANTHER" id="PTHR35797:SF1">
    <property type="entry name" value="PROTEASE"/>
    <property type="match status" value="1"/>
</dbReference>
<dbReference type="GO" id="GO:0008237">
    <property type="term" value="F:metallopeptidase activity"/>
    <property type="evidence" value="ECO:0007669"/>
    <property type="project" value="UniProtKB-KW"/>
</dbReference>
<dbReference type="AlphaFoldDB" id="A0A8G1ZRU6"/>
<reference evidence="5 6" key="1">
    <citation type="submission" date="2017-12" db="EMBL/GenBank/DDBJ databases">
        <title>Population genomics insights into the ecological differentiation and adaptive evolution in streptomycetes.</title>
        <authorList>
            <person name="Li Y."/>
            <person name="Huang Y."/>
        </authorList>
    </citation>
    <scope>NUCLEOTIDE SEQUENCE [LARGE SCALE GENOMIC DNA]</scope>
    <source>
        <strain evidence="4 5">FXJ.2339</strain>
        <strain evidence="3 6">NBRC 100770</strain>
    </source>
</reference>
<gene>
    <name evidence="4" type="ORF">C0Q91_14280</name>
    <name evidence="3" type="ORF">C0Q92_14265</name>
</gene>
<dbReference type="Proteomes" id="UP000292693">
    <property type="component" value="Unassembled WGS sequence"/>
</dbReference>
<dbReference type="EMBL" id="PKLK01000015">
    <property type="protein sequence ID" value="RZE40540.1"/>
    <property type="molecule type" value="Genomic_DNA"/>
</dbReference>
<keyword evidence="3" id="KW-0378">Hydrolase</keyword>
<keyword evidence="1" id="KW-0812">Transmembrane</keyword>
<accession>A0A8G1ZRU6</accession>
<feature type="transmembrane region" description="Helical" evidence="1">
    <location>
        <begin position="242"/>
        <end position="260"/>
    </location>
</feature>